<name>A0ACC2XJF1_9TREE</name>
<gene>
    <name evidence="1" type="ORF">QFC24_003905</name>
</gene>
<comment type="caution">
    <text evidence="1">The sequence shown here is derived from an EMBL/GenBank/DDBJ whole genome shotgun (WGS) entry which is preliminary data.</text>
</comment>
<accession>A0ACC2XJF1</accession>
<proteinExistence type="predicted"/>
<keyword evidence="2" id="KW-1185">Reference proteome</keyword>
<sequence>MHEEFAMDAIPRYPAGDSVAPYEPGGAEEKAFIRKLDRRMIPIIWFMYVMSYLDRANIGNAKTGGMETDLKLTSTHYSVALLVFFVGYVLGEVPSNMILVRVKPSLYLPILMFTWGGISMCLAACHSYITLSIVRFFLGVVEAGFAPGILFLLSSWYRKNELATRFALYYTASAFSGALGGLLAGAITGNLNGKGGIAGWRYLFLIEGAATIMSSIGAFWLLPNFPATTPWLTEREKWLCAARLQADGVGATQGDAEVLGHGKAFKTLAKNMGYKGTMAQYMTIPVSLETKSVIVAVTTDTTKIQKIYMVAVVGIVVIPMSSDRLKERPFHIAITMAMGAACFAVLIATQNHKVQYVFLCFGVAFIYANAPLVLVWTSNIISYPAEKRAITQAFVNAMGNSASIYGSFLWPAKTGPKYTMGFSVTLAMLAACSMGALGMRYLNNKYPYHYDLPARRQDVEMPEEMGTGANTPIEKSEIIHRE</sequence>
<dbReference type="Proteomes" id="UP001234202">
    <property type="component" value="Unassembled WGS sequence"/>
</dbReference>
<organism evidence="1 2">
    <name type="scientific">Naganishia onofrii</name>
    <dbReference type="NCBI Taxonomy" id="1851511"/>
    <lineage>
        <taxon>Eukaryota</taxon>
        <taxon>Fungi</taxon>
        <taxon>Dikarya</taxon>
        <taxon>Basidiomycota</taxon>
        <taxon>Agaricomycotina</taxon>
        <taxon>Tremellomycetes</taxon>
        <taxon>Filobasidiales</taxon>
        <taxon>Filobasidiaceae</taxon>
        <taxon>Naganishia</taxon>
    </lineage>
</organism>
<reference evidence="1" key="1">
    <citation type="submission" date="2023-04" db="EMBL/GenBank/DDBJ databases">
        <title>Draft Genome sequencing of Naganishia species isolated from polar environments using Oxford Nanopore Technology.</title>
        <authorList>
            <person name="Leo P."/>
            <person name="Venkateswaran K."/>
        </authorList>
    </citation>
    <scope>NUCLEOTIDE SEQUENCE</scope>
    <source>
        <strain evidence="1">DBVPG 5303</strain>
    </source>
</reference>
<dbReference type="EMBL" id="JASBWV010000013">
    <property type="protein sequence ID" value="KAJ9122867.1"/>
    <property type="molecule type" value="Genomic_DNA"/>
</dbReference>
<evidence type="ECO:0000313" key="1">
    <source>
        <dbReference type="EMBL" id="KAJ9122867.1"/>
    </source>
</evidence>
<protein>
    <submittedName>
        <fullName evidence="1">Uncharacterized protein</fullName>
    </submittedName>
</protein>
<evidence type="ECO:0000313" key="2">
    <source>
        <dbReference type="Proteomes" id="UP001234202"/>
    </source>
</evidence>